<feature type="transmembrane region" description="Helical" evidence="1">
    <location>
        <begin position="49"/>
        <end position="71"/>
    </location>
</feature>
<feature type="transmembrane region" description="Helical" evidence="1">
    <location>
        <begin position="20"/>
        <end position="43"/>
    </location>
</feature>
<feature type="transmembrane region" description="Helical" evidence="1">
    <location>
        <begin position="112"/>
        <end position="131"/>
    </location>
</feature>
<accession>A0A9W6LI54</accession>
<sequence length="174" mass="18448">MARTTYPPGELRILRVAWTVAASVWPLAAFLGLLTLAALAWWARSGDSGLVLLALLCGKTGMLGLVASFALHESAHAAVLKTRPGITAITVEATAWRISLIPEGTLTRGENALVALAGPLACAAVGAGLWLTGIDRLLAWWYLLHLAFLLPVFGDGQALWRSFRGARAAPHPHP</sequence>
<gene>
    <name evidence="2" type="ORF">GALLR39Z86_38450</name>
</gene>
<feature type="transmembrane region" description="Helical" evidence="1">
    <location>
        <begin position="137"/>
        <end position="154"/>
    </location>
</feature>
<evidence type="ECO:0008006" key="4">
    <source>
        <dbReference type="Google" id="ProtNLM"/>
    </source>
</evidence>
<keyword evidence="1" id="KW-0472">Membrane</keyword>
<dbReference type="AlphaFoldDB" id="A0A9W6LI54"/>
<evidence type="ECO:0000256" key="1">
    <source>
        <dbReference type="SAM" id="Phobius"/>
    </source>
</evidence>
<evidence type="ECO:0000313" key="3">
    <source>
        <dbReference type="Proteomes" id="UP001144313"/>
    </source>
</evidence>
<protein>
    <recommendedName>
        <fullName evidence="4">DUF3267 domain-containing protein</fullName>
    </recommendedName>
</protein>
<dbReference type="RefSeq" id="WP_270114694.1">
    <property type="nucleotide sequence ID" value="NZ_BAAAOL010000007.1"/>
</dbReference>
<comment type="caution">
    <text evidence="2">The sequence shown here is derived from an EMBL/GenBank/DDBJ whole genome shotgun (WGS) entry which is preliminary data.</text>
</comment>
<keyword evidence="3" id="KW-1185">Reference proteome</keyword>
<dbReference type="EMBL" id="BSDT01000001">
    <property type="protein sequence ID" value="GLI43995.1"/>
    <property type="molecule type" value="Genomic_DNA"/>
</dbReference>
<name>A0A9W6LI54_9ACTN</name>
<dbReference type="Proteomes" id="UP001144313">
    <property type="component" value="Unassembled WGS sequence"/>
</dbReference>
<evidence type="ECO:0000313" key="2">
    <source>
        <dbReference type="EMBL" id="GLI43995.1"/>
    </source>
</evidence>
<keyword evidence="1" id="KW-1133">Transmembrane helix</keyword>
<organism evidence="2 3">
    <name type="scientific">Glycomyces algeriensis</name>
    <dbReference type="NCBI Taxonomy" id="256037"/>
    <lineage>
        <taxon>Bacteria</taxon>
        <taxon>Bacillati</taxon>
        <taxon>Actinomycetota</taxon>
        <taxon>Actinomycetes</taxon>
        <taxon>Glycomycetales</taxon>
        <taxon>Glycomycetaceae</taxon>
        <taxon>Glycomyces</taxon>
    </lineage>
</organism>
<keyword evidence="1" id="KW-0812">Transmembrane</keyword>
<reference evidence="2" key="1">
    <citation type="submission" date="2022-12" db="EMBL/GenBank/DDBJ databases">
        <title>Reference genome sequencing for broad-spectrum identification of bacterial and archaeal isolates by mass spectrometry.</title>
        <authorList>
            <person name="Sekiguchi Y."/>
            <person name="Tourlousse D.M."/>
        </authorList>
    </citation>
    <scope>NUCLEOTIDE SEQUENCE</scope>
    <source>
        <strain evidence="2">LLR39Z86</strain>
    </source>
</reference>
<proteinExistence type="predicted"/>